<dbReference type="RefSeq" id="WP_203959660.1">
    <property type="nucleotide sequence ID" value="NZ_AP023355.1"/>
</dbReference>
<gene>
    <name evidence="1" type="ORF">Athai_01400</name>
</gene>
<dbReference type="Pfam" id="PF02575">
    <property type="entry name" value="YbaB_DNA_bd"/>
    <property type="match status" value="1"/>
</dbReference>
<evidence type="ECO:0000313" key="2">
    <source>
        <dbReference type="Proteomes" id="UP000611640"/>
    </source>
</evidence>
<dbReference type="GO" id="GO:0003677">
    <property type="term" value="F:DNA binding"/>
    <property type="evidence" value="ECO:0007669"/>
    <property type="project" value="InterPro"/>
</dbReference>
<protein>
    <recommendedName>
        <fullName evidence="3">YbaB/EbfC family DNA-binding protein</fullName>
    </recommendedName>
</protein>
<organism evidence="1 2">
    <name type="scientific">Actinocatenispora thailandica</name>
    <dbReference type="NCBI Taxonomy" id="227318"/>
    <lineage>
        <taxon>Bacteria</taxon>
        <taxon>Bacillati</taxon>
        <taxon>Actinomycetota</taxon>
        <taxon>Actinomycetes</taxon>
        <taxon>Micromonosporales</taxon>
        <taxon>Micromonosporaceae</taxon>
        <taxon>Actinocatenispora</taxon>
    </lineage>
</organism>
<dbReference type="EMBL" id="AP023355">
    <property type="protein sequence ID" value="BCJ32637.1"/>
    <property type="molecule type" value="Genomic_DNA"/>
</dbReference>
<evidence type="ECO:0008006" key="3">
    <source>
        <dbReference type="Google" id="ProtNLM"/>
    </source>
</evidence>
<keyword evidence="2" id="KW-1185">Reference proteome</keyword>
<dbReference type="Gene3D" id="3.30.1310.10">
    <property type="entry name" value="Nucleoid-associated protein YbaB-like domain"/>
    <property type="match status" value="1"/>
</dbReference>
<name>A0A7R7DJ47_9ACTN</name>
<evidence type="ECO:0000313" key="1">
    <source>
        <dbReference type="EMBL" id="BCJ32637.1"/>
    </source>
</evidence>
<accession>A0A7R7DJ47</accession>
<dbReference type="SUPFAM" id="SSF82607">
    <property type="entry name" value="YbaB-like"/>
    <property type="match status" value="1"/>
</dbReference>
<sequence>MPATTDHEPATTAPPREIDEAWIEEAVAHYRRLERRRTELADRVAHADVTIRSGDGLVEVVVGADGAFHDVRIADAALRTLTARDLSRTVLGACQQARTAADWARQKLAEQEFGADPFGGRG</sequence>
<proteinExistence type="predicted"/>
<dbReference type="KEGG" id="atl:Athai_01400"/>
<dbReference type="Proteomes" id="UP000611640">
    <property type="component" value="Chromosome"/>
</dbReference>
<dbReference type="InterPro" id="IPR004401">
    <property type="entry name" value="YbaB/EbfC"/>
</dbReference>
<dbReference type="InterPro" id="IPR036894">
    <property type="entry name" value="YbaB-like_sf"/>
</dbReference>
<dbReference type="AlphaFoldDB" id="A0A7R7DJ47"/>
<reference evidence="1 2" key="1">
    <citation type="submission" date="2020-08" db="EMBL/GenBank/DDBJ databases">
        <title>Whole genome shotgun sequence of Actinocatenispora thailandica NBRC 105041.</title>
        <authorList>
            <person name="Komaki H."/>
            <person name="Tamura T."/>
        </authorList>
    </citation>
    <scope>NUCLEOTIDE SEQUENCE [LARGE SCALE GENOMIC DNA]</scope>
    <source>
        <strain evidence="1 2">NBRC 105041</strain>
    </source>
</reference>